<dbReference type="Proteomes" id="UP000039865">
    <property type="component" value="Unassembled WGS sequence"/>
</dbReference>
<feature type="region of interest" description="Disordered" evidence="2">
    <location>
        <begin position="249"/>
        <end position="271"/>
    </location>
</feature>
<evidence type="ECO:0000256" key="1">
    <source>
        <dbReference type="SAM" id="Coils"/>
    </source>
</evidence>
<dbReference type="AlphaFoldDB" id="A0A078AGM6"/>
<keyword evidence="1" id="KW-0175">Coiled coil</keyword>
<accession>A0A078AGM6</accession>
<organism evidence="3 4">
    <name type="scientific">Stylonychia lemnae</name>
    <name type="common">Ciliate</name>
    <dbReference type="NCBI Taxonomy" id="5949"/>
    <lineage>
        <taxon>Eukaryota</taxon>
        <taxon>Sar</taxon>
        <taxon>Alveolata</taxon>
        <taxon>Ciliophora</taxon>
        <taxon>Intramacronucleata</taxon>
        <taxon>Spirotrichea</taxon>
        <taxon>Stichotrichia</taxon>
        <taxon>Sporadotrichida</taxon>
        <taxon>Oxytrichidae</taxon>
        <taxon>Stylonychinae</taxon>
        <taxon>Stylonychia</taxon>
    </lineage>
</organism>
<keyword evidence="4" id="KW-1185">Reference proteome</keyword>
<feature type="region of interest" description="Disordered" evidence="2">
    <location>
        <begin position="575"/>
        <end position="629"/>
    </location>
</feature>
<feature type="compositionally biased region" description="Low complexity" evidence="2">
    <location>
        <begin position="579"/>
        <end position="591"/>
    </location>
</feature>
<feature type="region of interest" description="Disordered" evidence="2">
    <location>
        <begin position="378"/>
        <end position="411"/>
    </location>
</feature>
<dbReference type="EMBL" id="CCKQ01009489">
    <property type="protein sequence ID" value="CDW80981.1"/>
    <property type="molecule type" value="Genomic_DNA"/>
</dbReference>
<evidence type="ECO:0000313" key="3">
    <source>
        <dbReference type="EMBL" id="CDW80981.1"/>
    </source>
</evidence>
<feature type="coiled-coil region" evidence="1">
    <location>
        <begin position="511"/>
        <end position="538"/>
    </location>
</feature>
<evidence type="ECO:0000256" key="2">
    <source>
        <dbReference type="SAM" id="MobiDB-lite"/>
    </source>
</evidence>
<proteinExistence type="predicted"/>
<dbReference type="InParanoid" id="A0A078AGM6"/>
<protein>
    <submittedName>
        <fullName evidence="3">Uncharacterized protein</fullName>
    </submittedName>
</protein>
<gene>
    <name evidence="3" type="primary">Contig4625.g4939</name>
    <name evidence="3" type="ORF">STYLEM_9987</name>
</gene>
<evidence type="ECO:0000313" key="4">
    <source>
        <dbReference type="Proteomes" id="UP000039865"/>
    </source>
</evidence>
<name>A0A078AGM6_STYLE</name>
<dbReference type="OMA" id="THIMAKN"/>
<sequence>MTSQVNGITQVKKIGNNNISVGLSQELNISTQSARSKSLNRGIRQKEFQRITNENEQLLRRLQDRQSFYNVFQWEIDRKKQEQILKKLCYYPPNFFRKSKNKSKRLGLSLLGADPNQEIFQYYQTNFKQSMPMLEPIDDSEEKIDEENKLTQSNNILPQLGGERKSSANVKEISDANRSYVDMNGEKITQIPYSAQPQKQDYRQSFSRDDNGNLKIANISNNGFNRQMIQTQGNQMQKNLSFSVVNNKKNFTSQPRNDLNQSPTTQNANKSFNLVARKRPPPLNIGYNEMGIDQFRQVLYRNFHQVDQQIYLVEISRNARKVFILIFPNFEQPDVYQYCVLAEKQAQRLMSESNNMFEEFVKRFYLRYGKLQIDGFHTKPANPNSSKILRDDSRQIKSVSPIRNRGSSQQSIFNVNPRVKNAYGFMPLDQDQQRSSQYEKQDLDNDNMSIKIQNAQDYQESQSFIQKQDLSFETRQNHEENQADGLENRAQSKLQFLSTFNKQSNYANHKANQSQENEEDYENENQQENEVIQRNLQNMHPNHNEDQDGVTHSYQIEDTKSSLMVRKKRINTLVEDQKSQISRSSSNSKQQFNRYDGDSKDRSVSVLQNSKQTYVIPLDDNENYQQDFE</sequence>
<reference evidence="3 4" key="1">
    <citation type="submission" date="2014-06" db="EMBL/GenBank/DDBJ databases">
        <authorList>
            <person name="Swart Estienne"/>
        </authorList>
    </citation>
    <scope>NUCLEOTIDE SEQUENCE [LARGE SCALE GENOMIC DNA]</scope>
    <source>
        <strain evidence="3 4">130c</strain>
    </source>
</reference>